<dbReference type="EMBL" id="CP054257">
    <property type="protein sequence ID" value="QTQ12897.1"/>
    <property type="molecule type" value="Genomic_DNA"/>
</dbReference>
<name>A0A975IDK6_9SPIR</name>
<accession>A0A975IDK6</accession>
<dbReference type="PANTHER" id="PTHR41773">
    <property type="entry name" value="GTP PYROPHOSPHATASE-RELATED"/>
    <property type="match status" value="1"/>
</dbReference>
<proteinExistence type="predicted"/>
<dbReference type="AlphaFoldDB" id="A0A975IDK6"/>
<dbReference type="PROSITE" id="PS50005">
    <property type="entry name" value="TPR"/>
    <property type="match status" value="1"/>
</dbReference>
<reference evidence="3" key="1">
    <citation type="submission" date="2020-05" db="EMBL/GenBank/DDBJ databases">
        <authorList>
            <person name="Zeng H."/>
            <person name="Chan Y.K."/>
            <person name="Watt R.M."/>
        </authorList>
    </citation>
    <scope>NUCLEOTIDE SEQUENCE</scope>
    <source>
        <strain evidence="3">ATCC 700773</strain>
    </source>
</reference>
<feature type="repeat" description="TPR" evidence="1">
    <location>
        <begin position="336"/>
        <end position="369"/>
    </location>
</feature>
<dbReference type="InterPro" id="IPR007685">
    <property type="entry name" value="RelA_SpoT"/>
</dbReference>
<dbReference type="InterPro" id="IPR019734">
    <property type="entry name" value="TPR_rpt"/>
</dbReference>
<evidence type="ECO:0000313" key="4">
    <source>
        <dbReference type="Proteomes" id="UP000671995"/>
    </source>
</evidence>
<sequence>MQNADGGDYVLPEKNTIKNVYEKYTPLLSAIVKNIEQSLKDTLSLRSNPTYKSRIKTFASYYRKILRVKKRQEFANDDVLICVSDIMGIRVICAFLEDLSVVERQIKENYVVKEVEHKGNPNNFKEFGYESVHILIEIPPSCVPVMLPGCAYLSEPDRLIVSDKAAASDQPSGKPSDDVKEVAPLKIPKDLVCEIQVRTILQDAWAEVEHELIYKSEFSPTDIPLRRKLASMNASLSLADIIFQEIRDYQNKLQREMDQRRQTFYFKADKLTHEEGDKETYLNKNIERISPFVRGTIDDLILEALHAHNTGDLDRAVEIYTAILTSDPKPPPAVLTVIYKHRGMAYFSKNDFEKALSDFKSSFDHDSKNYRALYYQGIVHMIKDDYKESAECFSASLAINEYQSHAFYRRAWAYYKMNEYGKSLLDLTNAERLGLDNGDCKTLHKKLMDKLDMGM</sequence>
<dbReference type="Gene3D" id="1.10.287.860">
    <property type="entry name" value="Nucleotidyltransferase"/>
    <property type="match status" value="1"/>
</dbReference>
<dbReference type="Proteomes" id="UP000671995">
    <property type="component" value="Chromosome"/>
</dbReference>
<dbReference type="CDD" id="cd05399">
    <property type="entry name" value="NT_Rel-Spo_like"/>
    <property type="match status" value="1"/>
</dbReference>
<reference evidence="3" key="2">
    <citation type="journal article" date="2021" name="Microbiol. Resour. Announc.">
        <title>Complete Genome Sequences of Three Human Oral Treponema parvum Isolates.</title>
        <authorList>
            <person name="Zeng H."/>
            <person name="Watt R.M."/>
        </authorList>
    </citation>
    <scope>NUCLEOTIDE SEQUENCE</scope>
    <source>
        <strain evidence="3">ATCC 700773</strain>
    </source>
</reference>
<dbReference type="SUPFAM" id="SSF48452">
    <property type="entry name" value="TPR-like"/>
    <property type="match status" value="1"/>
</dbReference>
<dbReference type="SUPFAM" id="SSF81301">
    <property type="entry name" value="Nucleotidyltransferase"/>
    <property type="match status" value="2"/>
</dbReference>
<dbReference type="GO" id="GO:0015969">
    <property type="term" value="P:guanosine tetraphosphate metabolic process"/>
    <property type="evidence" value="ECO:0007669"/>
    <property type="project" value="InterPro"/>
</dbReference>
<dbReference type="Gene3D" id="1.25.40.10">
    <property type="entry name" value="Tetratricopeptide repeat domain"/>
    <property type="match status" value="1"/>
</dbReference>
<dbReference type="Pfam" id="PF04607">
    <property type="entry name" value="RelA_SpoT"/>
    <property type="match status" value="1"/>
</dbReference>
<feature type="domain" description="RelA/SpoT" evidence="2">
    <location>
        <begin position="53"/>
        <end position="220"/>
    </location>
</feature>
<evidence type="ECO:0000259" key="2">
    <source>
        <dbReference type="SMART" id="SM00954"/>
    </source>
</evidence>
<evidence type="ECO:0000313" key="3">
    <source>
        <dbReference type="EMBL" id="QTQ12897.1"/>
    </source>
</evidence>
<evidence type="ECO:0000256" key="1">
    <source>
        <dbReference type="PROSITE-ProRule" id="PRU00339"/>
    </source>
</evidence>
<keyword evidence="1" id="KW-0802">TPR repeat</keyword>
<dbReference type="InterPro" id="IPR011990">
    <property type="entry name" value="TPR-like_helical_dom_sf"/>
</dbReference>
<protein>
    <submittedName>
        <fullName evidence="3">(P)ppGpp synthetase</fullName>
    </submittedName>
</protein>
<gene>
    <name evidence="3" type="ORF">HRI96_06935</name>
</gene>
<dbReference type="Pfam" id="PF13432">
    <property type="entry name" value="TPR_16"/>
    <property type="match status" value="1"/>
</dbReference>
<dbReference type="PANTHER" id="PTHR41773:SF1">
    <property type="entry name" value="RELA_SPOT DOMAIN-CONTAINING PROTEIN"/>
    <property type="match status" value="1"/>
</dbReference>
<organism evidence="3 4">
    <name type="scientific">Treponema parvum</name>
    <dbReference type="NCBI Taxonomy" id="138851"/>
    <lineage>
        <taxon>Bacteria</taxon>
        <taxon>Pseudomonadati</taxon>
        <taxon>Spirochaetota</taxon>
        <taxon>Spirochaetia</taxon>
        <taxon>Spirochaetales</taxon>
        <taxon>Treponemataceae</taxon>
        <taxon>Treponema</taxon>
    </lineage>
</organism>
<dbReference type="SMART" id="SM00028">
    <property type="entry name" value="TPR"/>
    <property type="match status" value="4"/>
</dbReference>
<dbReference type="InterPro" id="IPR043519">
    <property type="entry name" value="NT_sf"/>
</dbReference>
<dbReference type="SMART" id="SM00954">
    <property type="entry name" value="RelA_SpoT"/>
    <property type="match status" value="1"/>
</dbReference>
<dbReference type="Gene3D" id="3.30.460.10">
    <property type="entry name" value="Beta Polymerase, domain 2"/>
    <property type="match status" value="1"/>
</dbReference>